<proteinExistence type="predicted"/>
<name>A0A166ESM5_9EURY</name>
<keyword evidence="2" id="KW-1185">Reference proteome</keyword>
<sequence length="77" mass="8561">MKINAKITVEYNEVETAKIVFKSLNPDNGDYLDSNVQDNILSFNIESDNLGTFLNTADDLIFSEITIEDVLNSASSE</sequence>
<dbReference type="NCBIfam" id="NF011470">
    <property type="entry name" value="PRK14887.1"/>
    <property type="match status" value="1"/>
</dbReference>
<dbReference type="EMBL" id="LWMT01000058">
    <property type="protein sequence ID" value="KZX16964.1"/>
    <property type="molecule type" value="Genomic_DNA"/>
</dbReference>
<comment type="caution">
    <text evidence="1">The sequence shown here is derived from an EMBL/GenBank/DDBJ whole genome shotgun (WGS) entry which is preliminary data.</text>
</comment>
<organism evidence="1 2">
    <name type="scientific">Methanobrevibacter filiformis</name>
    <dbReference type="NCBI Taxonomy" id="55758"/>
    <lineage>
        <taxon>Archaea</taxon>
        <taxon>Methanobacteriati</taxon>
        <taxon>Methanobacteriota</taxon>
        <taxon>Methanomada group</taxon>
        <taxon>Methanobacteria</taxon>
        <taxon>Methanobacteriales</taxon>
        <taxon>Methanobacteriaceae</taxon>
        <taxon>Methanobrevibacter</taxon>
    </lineage>
</organism>
<evidence type="ECO:0000313" key="1">
    <source>
        <dbReference type="EMBL" id="KZX16964.1"/>
    </source>
</evidence>
<gene>
    <name evidence="1" type="ORF">MBFIL_04370</name>
</gene>
<reference evidence="1 2" key="1">
    <citation type="submission" date="2016-04" db="EMBL/GenBank/DDBJ databases">
        <title>Genome sequence of Methanobrevibacter filiformis DSM 11501.</title>
        <authorList>
            <person name="Poehlein A."/>
            <person name="Seedorf H."/>
            <person name="Daniel R."/>
        </authorList>
    </citation>
    <scope>NUCLEOTIDE SEQUENCE [LARGE SCALE GENOMIC DNA]</scope>
    <source>
        <strain evidence="1 2">DSM 11501</strain>
    </source>
</reference>
<dbReference type="RefSeq" id="WP_066971073.1">
    <property type="nucleotide sequence ID" value="NZ_LWMT01000058.1"/>
</dbReference>
<dbReference type="Proteomes" id="UP000077066">
    <property type="component" value="Unassembled WGS sequence"/>
</dbReference>
<dbReference type="OrthoDB" id="81933at2157"/>
<dbReference type="STRING" id="55758.MBFIL_04370"/>
<protein>
    <submittedName>
        <fullName evidence="1">Uncharacterized protein</fullName>
    </submittedName>
</protein>
<dbReference type="PATRIC" id="fig|55758.3.peg.488"/>
<accession>A0A166ESM5</accession>
<dbReference type="AlphaFoldDB" id="A0A166ESM5"/>
<evidence type="ECO:0000313" key="2">
    <source>
        <dbReference type="Proteomes" id="UP000077066"/>
    </source>
</evidence>